<organism evidence="2 3">
    <name type="scientific">Rehmannia glutinosa</name>
    <name type="common">Chinese foxglove</name>
    <dbReference type="NCBI Taxonomy" id="99300"/>
    <lineage>
        <taxon>Eukaryota</taxon>
        <taxon>Viridiplantae</taxon>
        <taxon>Streptophyta</taxon>
        <taxon>Embryophyta</taxon>
        <taxon>Tracheophyta</taxon>
        <taxon>Spermatophyta</taxon>
        <taxon>Magnoliopsida</taxon>
        <taxon>eudicotyledons</taxon>
        <taxon>Gunneridae</taxon>
        <taxon>Pentapetalae</taxon>
        <taxon>asterids</taxon>
        <taxon>lamiids</taxon>
        <taxon>Lamiales</taxon>
        <taxon>Orobanchaceae</taxon>
        <taxon>Rehmannieae</taxon>
        <taxon>Rehmannia</taxon>
    </lineage>
</organism>
<protein>
    <recommendedName>
        <fullName evidence="1">PPM-type phosphatase domain-containing protein</fullName>
    </recommendedName>
</protein>
<dbReference type="PROSITE" id="PS51746">
    <property type="entry name" value="PPM_2"/>
    <property type="match status" value="1"/>
</dbReference>
<comment type="caution">
    <text evidence="2">The sequence shown here is derived from an EMBL/GenBank/DDBJ whole genome shotgun (WGS) entry which is preliminary data.</text>
</comment>
<dbReference type="InterPro" id="IPR036457">
    <property type="entry name" value="PPM-type-like_dom_sf"/>
</dbReference>
<dbReference type="InterPro" id="IPR015655">
    <property type="entry name" value="PP2C"/>
</dbReference>
<dbReference type="EMBL" id="JABTTQ020000149">
    <property type="protein sequence ID" value="KAK6141369.1"/>
    <property type="molecule type" value="Genomic_DNA"/>
</dbReference>
<evidence type="ECO:0000313" key="2">
    <source>
        <dbReference type="EMBL" id="KAK6141369.1"/>
    </source>
</evidence>
<dbReference type="Proteomes" id="UP001318860">
    <property type="component" value="Unassembled WGS sequence"/>
</dbReference>
<dbReference type="PANTHER" id="PTHR47992">
    <property type="entry name" value="PROTEIN PHOSPHATASE"/>
    <property type="match status" value="1"/>
</dbReference>
<dbReference type="Pfam" id="PF00481">
    <property type="entry name" value="PP2C"/>
    <property type="match status" value="1"/>
</dbReference>
<dbReference type="SUPFAM" id="SSF81606">
    <property type="entry name" value="PP2C-like"/>
    <property type="match status" value="1"/>
</dbReference>
<dbReference type="Gene3D" id="3.60.40.10">
    <property type="entry name" value="PPM-type phosphatase domain"/>
    <property type="match status" value="1"/>
</dbReference>
<dbReference type="CDD" id="cd00143">
    <property type="entry name" value="PP2Cc"/>
    <property type="match status" value="1"/>
</dbReference>
<reference evidence="2 3" key="1">
    <citation type="journal article" date="2021" name="Comput. Struct. Biotechnol. J.">
        <title>De novo genome assembly of the potent medicinal plant Rehmannia glutinosa using nanopore technology.</title>
        <authorList>
            <person name="Ma L."/>
            <person name="Dong C."/>
            <person name="Song C."/>
            <person name="Wang X."/>
            <person name="Zheng X."/>
            <person name="Niu Y."/>
            <person name="Chen S."/>
            <person name="Feng W."/>
        </authorList>
    </citation>
    <scope>NUCLEOTIDE SEQUENCE [LARGE SCALE GENOMIC DNA]</scope>
    <source>
        <strain evidence="2">DH-2019</strain>
    </source>
</reference>
<dbReference type="SMART" id="SM00332">
    <property type="entry name" value="PP2Cc"/>
    <property type="match status" value="1"/>
</dbReference>
<sequence length="397" mass="43848">MNFFMMKGPVVVVFIGVFLCRVLYAVHEVSVSCMMAYEEGGAPAVYSSLECPQWVFSSKSSENLTRNCNFATNQGHREYQEDRVTCNLDMKLPFSGEGAVGEITVGIAAIFDGHGGEEASEMASTKLSDYFFMHVLFTAYNRALPSNRENHKLHSIKSSQRTPPVIDYLSIHPILKEALLRTIQDIDSEFSKEALDKGYVSGSTATVVLLFNGEFLVANVGDSKALLCSQKFLSHHDDEGASLGEIYAEELTRDHHPDREDEKTRIEAAGGFVSKSSIPRVNGILAVSRAIGDVYLKRYGVTADPEITGWRPFTPENRYLIVASDGVFETLTPQNVCELVHNKASKSSSEPVTASTLPEWIIRHAFRTGSTDNLSVIVISDLRNCTEGRCVGRELNL</sequence>
<evidence type="ECO:0000259" key="1">
    <source>
        <dbReference type="PROSITE" id="PS51746"/>
    </source>
</evidence>
<evidence type="ECO:0000313" key="3">
    <source>
        <dbReference type="Proteomes" id="UP001318860"/>
    </source>
</evidence>
<accession>A0ABR0W321</accession>
<dbReference type="InterPro" id="IPR001932">
    <property type="entry name" value="PPM-type_phosphatase-like_dom"/>
</dbReference>
<gene>
    <name evidence="2" type="ORF">DH2020_024886</name>
</gene>
<proteinExistence type="predicted"/>
<keyword evidence="3" id="KW-1185">Reference proteome</keyword>
<feature type="domain" description="PPM-type phosphatase" evidence="1">
    <location>
        <begin position="67"/>
        <end position="381"/>
    </location>
</feature>
<name>A0ABR0W321_REHGL</name>